<dbReference type="AlphaFoldDB" id="A0A5N5QM50"/>
<dbReference type="PROSITE" id="PS01360">
    <property type="entry name" value="ZF_MYND_1"/>
    <property type="match status" value="1"/>
</dbReference>
<evidence type="ECO:0000259" key="5">
    <source>
        <dbReference type="PROSITE" id="PS50865"/>
    </source>
</evidence>
<dbReference type="InterPro" id="IPR002893">
    <property type="entry name" value="Znf_MYND"/>
</dbReference>
<keyword evidence="7" id="KW-1185">Reference proteome</keyword>
<reference evidence="6 7" key="1">
    <citation type="journal article" date="2019" name="Fungal Biol. Biotechnol.">
        <title>Draft genome sequence of fastidious pathogen Ceratobasidium theobromae, which causes vascular-streak dieback in Theobroma cacao.</title>
        <authorList>
            <person name="Ali S.S."/>
            <person name="Asman A."/>
            <person name="Shao J."/>
            <person name="Firmansyah A.P."/>
            <person name="Susilo A.W."/>
            <person name="Rosmana A."/>
            <person name="McMahon P."/>
            <person name="Junaid M."/>
            <person name="Guest D."/>
            <person name="Kheng T.Y."/>
            <person name="Meinhardt L.W."/>
            <person name="Bailey B.A."/>
        </authorList>
    </citation>
    <scope>NUCLEOTIDE SEQUENCE [LARGE SCALE GENOMIC DNA]</scope>
    <source>
        <strain evidence="6 7">CT2</strain>
    </source>
</reference>
<accession>A0A5N5QM50</accession>
<evidence type="ECO:0000313" key="7">
    <source>
        <dbReference type="Proteomes" id="UP000383932"/>
    </source>
</evidence>
<evidence type="ECO:0000256" key="2">
    <source>
        <dbReference type="ARBA" id="ARBA00022771"/>
    </source>
</evidence>
<protein>
    <submittedName>
        <fullName evidence="6">Zf-MYND domain containing protein</fullName>
    </submittedName>
</protein>
<name>A0A5N5QM50_9AGAM</name>
<dbReference type="Proteomes" id="UP000383932">
    <property type="component" value="Unassembled WGS sequence"/>
</dbReference>
<keyword evidence="2 4" id="KW-0863">Zinc-finger</keyword>
<evidence type="ECO:0000256" key="1">
    <source>
        <dbReference type="ARBA" id="ARBA00022723"/>
    </source>
</evidence>
<evidence type="ECO:0000256" key="3">
    <source>
        <dbReference type="ARBA" id="ARBA00022833"/>
    </source>
</evidence>
<sequence>MSNNRPFSKEISAVNGWLATVDVIRTNLKLPDLSTKSGLRQVARSPHKVFPRLEKAYTDHLKDPLVLGALALMWGRIWTEPRARQALYDTGFLINIIRLITTTPDCRIPALQSLATIVHYASQPVLTDIAHRTTRTLLLLLRADAESSQVHELCTIILTHAIAPGASLDVLRSDGIDYSTLIQALSRAARRPNATRTMLAHFLGFLRATASRLHFNISADPSSVYFLVAHFPSTNFVTRAEALLGLNELYASGAEQERSSWDPNAFYRAAVAAQTELPDEILERMEVHMGGTLQSSDIYVNTRATDDFQAAMANVLEDKDMYMLAKKLYPLILMTESSIPQGAFRDAKGDPIPIEELGLPFSSFVDALPHAADAIRMRGIPGERLAADVIEVKHALLTRQNSVVRQVCTERIETDPHVPFFYYALVLAASSTGGDAEVKRMPTAERLKLAKRGLICEGGSSYIRLGLHKVAAECAYKLGLNLLKIAAGPAMGHVKLTIQVDDEDEDEELSPRRTLQYYTEAVVFLHSALDDAHEYTKAAPLDYRLHKNVLLMETVLKIVLEGKGMHDLESTLPQQEIVDQLYTRLYTDIPKSHSRLVINSIVPNWENAQREWDAILRKFDRRTPVNELDHIHDHPHDLEEQLQGELRAQTGFGDRPPTYISTLDIPALVHPSGVVSTELDADRAREEENLRQAYVALAAWMEGAPSSGIAGNASGNALAVSTISPTDPSPITPITPHPTSPHNPAVSPCPLDRKPYVDVETVPISQYVCFACGNPSDGSDLKTCSGCRRTKYCDEVCQKKHWINGHGDECLSEEA</sequence>
<keyword evidence="3" id="KW-0862">Zinc</keyword>
<feature type="domain" description="MYND-type" evidence="5">
    <location>
        <begin position="769"/>
        <end position="810"/>
    </location>
</feature>
<proteinExistence type="predicted"/>
<dbReference type="SUPFAM" id="SSF144232">
    <property type="entry name" value="HIT/MYND zinc finger-like"/>
    <property type="match status" value="1"/>
</dbReference>
<organism evidence="6 7">
    <name type="scientific">Ceratobasidium theobromae</name>
    <dbReference type="NCBI Taxonomy" id="1582974"/>
    <lineage>
        <taxon>Eukaryota</taxon>
        <taxon>Fungi</taxon>
        <taxon>Dikarya</taxon>
        <taxon>Basidiomycota</taxon>
        <taxon>Agaricomycotina</taxon>
        <taxon>Agaricomycetes</taxon>
        <taxon>Cantharellales</taxon>
        <taxon>Ceratobasidiaceae</taxon>
        <taxon>Ceratobasidium</taxon>
    </lineage>
</organism>
<dbReference type="PROSITE" id="PS50865">
    <property type="entry name" value="ZF_MYND_2"/>
    <property type="match status" value="1"/>
</dbReference>
<dbReference type="Pfam" id="PF01753">
    <property type="entry name" value="zf-MYND"/>
    <property type="match status" value="1"/>
</dbReference>
<dbReference type="Gene3D" id="6.10.140.2220">
    <property type="match status" value="1"/>
</dbReference>
<evidence type="ECO:0000313" key="6">
    <source>
        <dbReference type="EMBL" id="KAB5592862.1"/>
    </source>
</evidence>
<keyword evidence="1" id="KW-0479">Metal-binding</keyword>
<dbReference type="EMBL" id="SSOP01000052">
    <property type="protein sequence ID" value="KAB5592862.1"/>
    <property type="molecule type" value="Genomic_DNA"/>
</dbReference>
<gene>
    <name evidence="6" type="ORF">CTheo_3722</name>
</gene>
<evidence type="ECO:0000256" key="4">
    <source>
        <dbReference type="PROSITE-ProRule" id="PRU00134"/>
    </source>
</evidence>
<dbReference type="OrthoDB" id="341421at2759"/>
<dbReference type="GO" id="GO:0008270">
    <property type="term" value="F:zinc ion binding"/>
    <property type="evidence" value="ECO:0007669"/>
    <property type="project" value="UniProtKB-KW"/>
</dbReference>
<comment type="caution">
    <text evidence="6">The sequence shown here is derived from an EMBL/GenBank/DDBJ whole genome shotgun (WGS) entry which is preliminary data.</text>
</comment>